<dbReference type="GO" id="GO:0030145">
    <property type="term" value="F:manganese ion binding"/>
    <property type="evidence" value="ECO:0007669"/>
    <property type="project" value="InterPro"/>
</dbReference>
<dbReference type="PANTHER" id="PTHR31238">
    <property type="entry name" value="GERMIN-LIKE PROTEIN SUBFAMILY 3 MEMBER 3"/>
    <property type="match status" value="1"/>
</dbReference>
<dbReference type="InterPro" id="IPR014710">
    <property type="entry name" value="RmlC-like_jellyroll"/>
</dbReference>
<dbReference type="InterPro" id="IPR019780">
    <property type="entry name" value="Germin_Mn-BS"/>
</dbReference>
<evidence type="ECO:0000256" key="2">
    <source>
        <dbReference type="ARBA" id="ARBA00007456"/>
    </source>
</evidence>
<keyword evidence="4" id="KW-0479">Metal-binding</keyword>
<gene>
    <name evidence="9" type="ORF">QCA50_013090</name>
</gene>
<dbReference type="SUPFAM" id="SSF51182">
    <property type="entry name" value="RmlC-like cupins"/>
    <property type="match status" value="1"/>
</dbReference>
<sequence>MRFLTSTSVALSLGVGALAQGAADAAQKVAAIKQATSQTAILNILSKDSDFVFDFNNASATKGVAGETISANIANFPVLTHQSLSMTIGVLEVLWRILNLVRSACGMNTPHTHPRATEMLYLINGSIRTGMLQENGARFVYNEVTSNQAQVFPQGSIHYQENTGCEPAVFVAALNNEDPGVSSIAQRYFGLPPDIVAASLGGIGVEEVAGLESKIPDNIALGTDECLKRCNITRGSQPTNQRQPRVSGNALPSGFSGPTPPSTTASTSTAASSPSVTHGTRRRSVRFN</sequence>
<evidence type="ECO:0000313" key="10">
    <source>
        <dbReference type="Proteomes" id="UP001385951"/>
    </source>
</evidence>
<dbReference type="Pfam" id="PF00190">
    <property type="entry name" value="Cupin_1"/>
    <property type="match status" value="1"/>
</dbReference>
<protein>
    <recommendedName>
        <fullName evidence="8">Cupin type-1 domain-containing protein</fullName>
    </recommendedName>
</protein>
<dbReference type="InterPro" id="IPR006045">
    <property type="entry name" value="Cupin_1"/>
</dbReference>
<evidence type="ECO:0000259" key="8">
    <source>
        <dbReference type="SMART" id="SM00835"/>
    </source>
</evidence>
<feature type="chain" id="PRO_5043373429" description="Cupin type-1 domain-containing protein" evidence="7">
    <location>
        <begin position="20"/>
        <end position="288"/>
    </location>
</feature>
<name>A0AAW0FWD8_9APHY</name>
<evidence type="ECO:0000313" key="9">
    <source>
        <dbReference type="EMBL" id="KAK7683714.1"/>
    </source>
</evidence>
<dbReference type="PRINTS" id="PR00325">
    <property type="entry name" value="GERMIN"/>
</dbReference>
<dbReference type="InterPro" id="IPR001929">
    <property type="entry name" value="Germin"/>
</dbReference>
<dbReference type="AlphaFoldDB" id="A0AAW0FWD8"/>
<dbReference type="EMBL" id="JASBNA010000029">
    <property type="protein sequence ID" value="KAK7683714.1"/>
    <property type="molecule type" value="Genomic_DNA"/>
</dbReference>
<dbReference type="SMART" id="SM00835">
    <property type="entry name" value="Cupin_1"/>
    <property type="match status" value="1"/>
</dbReference>
<evidence type="ECO:0000256" key="6">
    <source>
        <dbReference type="SAM" id="MobiDB-lite"/>
    </source>
</evidence>
<feature type="compositionally biased region" description="Low complexity" evidence="6">
    <location>
        <begin position="252"/>
        <end position="275"/>
    </location>
</feature>
<keyword evidence="5" id="KW-0464">Manganese</keyword>
<feature type="compositionally biased region" description="Polar residues" evidence="6">
    <location>
        <begin position="234"/>
        <end position="246"/>
    </location>
</feature>
<feature type="signal peptide" evidence="7">
    <location>
        <begin position="1"/>
        <end position="19"/>
    </location>
</feature>
<evidence type="ECO:0000256" key="7">
    <source>
        <dbReference type="SAM" id="SignalP"/>
    </source>
</evidence>
<dbReference type="CDD" id="cd02241">
    <property type="entry name" value="cupin_OxOx"/>
    <property type="match status" value="1"/>
</dbReference>
<evidence type="ECO:0000256" key="5">
    <source>
        <dbReference type="ARBA" id="ARBA00023211"/>
    </source>
</evidence>
<dbReference type="InterPro" id="IPR011051">
    <property type="entry name" value="RmlC_Cupin_sf"/>
</dbReference>
<comment type="caution">
    <text evidence="9">The sequence shown here is derived from an EMBL/GenBank/DDBJ whole genome shotgun (WGS) entry which is preliminary data.</text>
</comment>
<feature type="domain" description="Cupin type-1" evidence="8">
    <location>
        <begin position="53"/>
        <end position="209"/>
    </location>
</feature>
<dbReference type="PROSITE" id="PS00725">
    <property type="entry name" value="GERMIN"/>
    <property type="match status" value="1"/>
</dbReference>
<organism evidence="9 10">
    <name type="scientific">Cerrena zonata</name>
    <dbReference type="NCBI Taxonomy" id="2478898"/>
    <lineage>
        <taxon>Eukaryota</taxon>
        <taxon>Fungi</taxon>
        <taxon>Dikarya</taxon>
        <taxon>Basidiomycota</taxon>
        <taxon>Agaricomycotina</taxon>
        <taxon>Agaricomycetes</taxon>
        <taxon>Polyporales</taxon>
        <taxon>Cerrenaceae</taxon>
        <taxon>Cerrena</taxon>
    </lineage>
</organism>
<proteinExistence type="inferred from homology"/>
<keyword evidence="10" id="KW-1185">Reference proteome</keyword>
<comment type="similarity">
    <text evidence="2">Belongs to the germin family.</text>
</comment>
<accession>A0AAW0FWD8</accession>
<keyword evidence="3" id="KW-0964">Secreted</keyword>
<dbReference type="Proteomes" id="UP001385951">
    <property type="component" value="Unassembled WGS sequence"/>
</dbReference>
<keyword evidence="7" id="KW-0732">Signal</keyword>
<dbReference type="Gene3D" id="2.60.120.10">
    <property type="entry name" value="Jelly Rolls"/>
    <property type="match status" value="1"/>
</dbReference>
<evidence type="ECO:0000256" key="1">
    <source>
        <dbReference type="ARBA" id="ARBA00004613"/>
    </source>
</evidence>
<reference evidence="9 10" key="1">
    <citation type="submission" date="2022-09" db="EMBL/GenBank/DDBJ databases">
        <authorList>
            <person name="Palmer J.M."/>
        </authorList>
    </citation>
    <scope>NUCLEOTIDE SEQUENCE [LARGE SCALE GENOMIC DNA]</scope>
    <source>
        <strain evidence="9 10">DSM 7382</strain>
    </source>
</reference>
<evidence type="ECO:0000256" key="3">
    <source>
        <dbReference type="ARBA" id="ARBA00022525"/>
    </source>
</evidence>
<feature type="region of interest" description="Disordered" evidence="6">
    <location>
        <begin position="234"/>
        <end position="288"/>
    </location>
</feature>
<feature type="compositionally biased region" description="Basic residues" evidence="6">
    <location>
        <begin position="279"/>
        <end position="288"/>
    </location>
</feature>
<dbReference type="GO" id="GO:0005576">
    <property type="term" value="C:extracellular region"/>
    <property type="evidence" value="ECO:0007669"/>
    <property type="project" value="UniProtKB-SubCell"/>
</dbReference>
<evidence type="ECO:0000256" key="4">
    <source>
        <dbReference type="ARBA" id="ARBA00022723"/>
    </source>
</evidence>
<comment type="subcellular location">
    <subcellularLocation>
        <location evidence="1">Secreted</location>
    </subcellularLocation>
</comment>